<dbReference type="Gene3D" id="3.40.50.1950">
    <property type="entry name" value="Flavin prenyltransferase-like"/>
    <property type="match status" value="1"/>
</dbReference>
<name>A0A1Z5HR35_9FIRM</name>
<dbReference type="InterPro" id="IPR014214">
    <property type="entry name" value="Dipicolinic_acid_synth_B"/>
</dbReference>
<dbReference type="Proteomes" id="UP000197032">
    <property type="component" value="Unassembled WGS sequence"/>
</dbReference>
<dbReference type="PIRSF" id="PIRSF001390">
    <property type="entry name" value="Dipicolinate_synth_subunit_B"/>
    <property type="match status" value="1"/>
</dbReference>
<comment type="caution">
    <text evidence="2">The sequence shown here is derived from an EMBL/GenBank/DDBJ whole genome shotgun (WGS) entry which is preliminary data.</text>
</comment>
<dbReference type="Pfam" id="PF02441">
    <property type="entry name" value="Flavoprotein"/>
    <property type="match status" value="1"/>
</dbReference>
<gene>
    <name evidence="2" type="ORF">KKC1_09350</name>
</gene>
<dbReference type="InterPro" id="IPR003382">
    <property type="entry name" value="Flavoprotein"/>
</dbReference>
<accession>A0A1Z5HR35</accession>
<dbReference type="InterPro" id="IPR036551">
    <property type="entry name" value="Flavin_trans-like"/>
</dbReference>
<dbReference type="NCBIfam" id="NF006161">
    <property type="entry name" value="PRK08305.1"/>
    <property type="match status" value="1"/>
</dbReference>
<dbReference type="RefSeq" id="WP_088553253.1">
    <property type="nucleotide sequence ID" value="NZ_BDGJ01000032.1"/>
</dbReference>
<keyword evidence="3" id="KW-1185">Reference proteome</keyword>
<evidence type="ECO:0000259" key="1">
    <source>
        <dbReference type="Pfam" id="PF02441"/>
    </source>
</evidence>
<dbReference type="GO" id="GO:0003824">
    <property type="term" value="F:catalytic activity"/>
    <property type="evidence" value="ECO:0007669"/>
    <property type="project" value="InterPro"/>
</dbReference>
<dbReference type="NCBIfam" id="TIGR02852">
    <property type="entry name" value="spore_dpaB"/>
    <property type="match status" value="1"/>
</dbReference>
<dbReference type="AlphaFoldDB" id="A0A1Z5HR35"/>
<sequence length="198" mass="21670">MRLKGLKVGFALTGSHCTLGTIMQEIERLVSEGAEVVPIISETVNQFDTRFGTTEHWKKELRRITSQEIISSIVDAEPIGPGKLFDVVVIAPCTGNTLAKLANGITDTPVLMAAKAQLRNQRPVVIAVSTNDGLSMNARNIGLLLNTKNIYLVPFGQDNPQQKANSLVAHMDLILETIVEALQGRQIQPVLREYRIDG</sequence>
<evidence type="ECO:0000313" key="2">
    <source>
        <dbReference type="EMBL" id="GAW91775.1"/>
    </source>
</evidence>
<dbReference type="SUPFAM" id="SSF52507">
    <property type="entry name" value="Homo-oligomeric flavin-containing Cys decarboxylases, HFCD"/>
    <property type="match status" value="1"/>
</dbReference>
<dbReference type="OrthoDB" id="9792688at2"/>
<organism evidence="2 3">
    <name type="scientific">Calderihabitans maritimus</name>
    <dbReference type="NCBI Taxonomy" id="1246530"/>
    <lineage>
        <taxon>Bacteria</taxon>
        <taxon>Bacillati</taxon>
        <taxon>Bacillota</taxon>
        <taxon>Clostridia</taxon>
        <taxon>Neomoorellales</taxon>
        <taxon>Calderihabitantaceae</taxon>
        <taxon>Calderihabitans</taxon>
    </lineage>
</organism>
<feature type="domain" description="Flavoprotein" evidence="1">
    <location>
        <begin position="7"/>
        <end position="183"/>
    </location>
</feature>
<protein>
    <submittedName>
        <fullName evidence="2">SpoVFB: dipicolinate synthase subunit B</fullName>
    </submittedName>
</protein>
<dbReference type="EMBL" id="BDGJ01000032">
    <property type="protein sequence ID" value="GAW91775.1"/>
    <property type="molecule type" value="Genomic_DNA"/>
</dbReference>
<proteinExistence type="predicted"/>
<evidence type="ECO:0000313" key="3">
    <source>
        <dbReference type="Proteomes" id="UP000197032"/>
    </source>
</evidence>
<reference evidence="3" key="1">
    <citation type="journal article" date="2017" name="Appl. Environ. Microbiol.">
        <title>Genomic Analysis of Calderihabitans maritimus KKC1, a Thermophilic, Hydrogenogenic, Carboxydotrophic Bacterium Isolated from Marine Sediment.</title>
        <authorList>
            <person name="Omae K."/>
            <person name="Yoneda Y."/>
            <person name="Fukuyama Y."/>
            <person name="Yoshida T."/>
            <person name="Sako Y."/>
        </authorList>
    </citation>
    <scope>NUCLEOTIDE SEQUENCE [LARGE SCALE GENOMIC DNA]</scope>
    <source>
        <strain evidence="3">KKC1</strain>
    </source>
</reference>